<organism evidence="11 12">
    <name type="scientific">Streptomyces hebeiensis</name>
    <dbReference type="NCBI Taxonomy" id="229486"/>
    <lineage>
        <taxon>Bacteria</taxon>
        <taxon>Bacillati</taxon>
        <taxon>Actinomycetota</taxon>
        <taxon>Actinomycetes</taxon>
        <taxon>Kitasatosporales</taxon>
        <taxon>Streptomycetaceae</taxon>
        <taxon>Streptomyces</taxon>
    </lineage>
</organism>
<keyword evidence="3 8" id="KW-0808">Transferase</keyword>
<evidence type="ECO:0000313" key="11">
    <source>
        <dbReference type="EMBL" id="GAA1173016.1"/>
    </source>
</evidence>
<feature type="compositionally biased region" description="Basic and acidic residues" evidence="9">
    <location>
        <begin position="15"/>
        <end position="25"/>
    </location>
</feature>
<dbReference type="InterPro" id="IPR045378">
    <property type="entry name" value="LNT_N"/>
</dbReference>
<keyword evidence="4 8" id="KW-0812">Transmembrane</keyword>
<dbReference type="Proteomes" id="UP001501371">
    <property type="component" value="Unassembled WGS sequence"/>
</dbReference>
<feature type="transmembrane region" description="Helical" evidence="8">
    <location>
        <begin position="153"/>
        <end position="174"/>
    </location>
</feature>
<evidence type="ECO:0000313" key="12">
    <source>
        <dbReference type="Proteomes" id="UP001501371"/>
    </source>
</evidence>
<dbReference type="InterPro" id="IPR003010">
    <property type="entry name" value="C-N_Hydrolase"/>
</dbReference>
<accession>A0ABP4FH77</accession>
<comment type="catalytic activity">
    <reaction evidence="8">
        <text>N-terminal S-1,2-diacyl-sn-glyceryl-L-cysteinyl-[lipoprotein] + a glycerophospholipid = N-acyl-S-1,2-diacyl-sn-glyceryl-L-cysteinyl-[lipoprotein] + a 2-acyl-sn-glycero-3-phospholipid + H(+)</text>
        <dbReference type="Rhea" id="RHEA:48228"/>
        <dbReference type="Rhea" id="RHEA-COMP:14681"/>
        <dbReference type="Rhea" id="RHEA-COMP:14684"/>
        <dbReference type="ChEBI" id="CHEBI:15378"/>
        <dbReference type="ChEBI" id="CHEBI:136912"/>
        <dbReference type="ChEBI" id="CHEBI:140656"/>
        <dbReference type="ChEBI" id="CHEBI:140657"/>
        <dbReference type="ChEBI" id="CHEBI:140660"/>
        <dbReference type="EC" id="2.3.1.269"/>
    </reaction>
</comment>
<name>A0ABP4FH77_9ACTN</name>
<dbReference type="InterPro" id="IPR036526">
    <property type="entry name" value="C-N_Hydrolase_sf"/>
</dbReference>
<evidence type="ECO:0000256" key="5">
    <source>
        <dbReference type="ARBA" id="ARBA00022989"/>
    </source>
</evidence>
<dbReference type="PROSITE" id="PS50263">
    <property type="entry name" value="CN_HYDROLASE"/>
    <property type="match status" value="1"/>
</dbReference>
<evidence type="ECO:0000256" key="4">
    <source>
        <dbReference type="ARBA" id="ARBA00022692"/>
    </source>
</evidence>
<feature type="domain" description="CN hydrolase" evidence="10">
    <location>
        <begin position="289"/>
        <end position="547"/>
    </location>
</feature>
<evidence type="ECO:0000259" key="10">
    <source>
        <dbReference type="PROSITE" id="PS50263"/>
    </source>
</evidence>
<feature type="region of interest" description="Disordered" evidence="9">
    <location>
        <begin position="578"/>
        <end position="604"/>
    </location>
</feature>
<keyword evidence="5 8" id="KW-1133">Transmembrane helix</keyword>
<dbReference type="EMBL" id="BAAAKV010000027">
    <property type="protein sequence ID" value="GAA1173016.1"/>
    <property type="molecule type" value="Genomic_DNA"/>
</dbReference>
<dbReference type="HAMAP" id="MF_01148">
    <property type="entry name" value="Lnt"/>
    <property type="match status" value="1"/>
</dbReference>
<comment type="pathway">
    <text evidence="8">Protein modification; lipoprotein biosynthesis (N-acyl transfer).</text>
</comment>
<dbReference type="Pfam" id="PF20154">
    <property type="entry name" value="LNT_N"/>
    <property type="match status" value="1"/>
</dbReference>
<keyword evidence="6 8" id="KW-0472">Membrane</keyword>
<keyword evidence="12" id="KW-1185">Reference proteome</keyword>
<feature type="compositionally biased region" description="Low complexity" evidence="9">
    <location>
        <begin position="590"/>
        <end position="604"/>
    </location>
</feature>
<dbReference type="SUPFAM" id="SSF56317">
    <property type="entry name" value="Carbon-nitrogen hydrolase"/>
    <property type="match status" value="1"/>
</dbReference>
<dbReference type="PANTHER" id="PTHR38686">
    <property type="entry name" value="APOLIPOPROTEIN N-ACYLTRANSFERASE"/>
    <property type="match status" value="1"/>
</dbReference>
<dbReference type="EC" id="2.3.1.269" evidence="8"/>
<dbReference type="RefSeq" id="WP_344276615.1">
    <property type="nucleotide sequence ID" value="NZ_BAAAKV010000027.1"/>
</dbReference>
<feature type="transmembrane region" description="Helical" evidence="8">
    <location>
        <begin position="129"/>
        <end position="147"/>
    </location>
</feature>
<feature type="transmembrane region" description="Helical" evidence="8">
    <location>
        <begin position="82"/>
        <end position="99"/>
    </location>
</feature>
<gene>
    <name evidence="11" type="primary">lnt_1</name>
    <name evidence="8" type="synonym">lnt</name>
    <name evidence="11" type="ORF">GCM10009654_32840</name>
</gene>
<sequence length="604" mass="62958">MRIQIGRRGTGSGTDTREGADEPSGRDGTTAGRDRSRTPVPGPRAPHAPESRRGWSGPRRTAGAIGEFGPGGRFAGLLASPWWRGVAAVVAGALSALAFPEPSWWWFAYVSLVPWTLLVRTAPTGRRAALDGWLGGLGFMVAVHHWLIPSLHVFIVVLAALLGLLWAPWGWLVRAVLGGSPSARRAAAALVVLPSGWLMVELVRSWQGLGGPWGVMGASQWSVPPALRLASLGGVWLVSLLLVAVNTAFAVLISVARARVVAAVGLALCAVAAATAWTWAPRPAPAGRVRIAVVQPGVFAGPDSVERRFARGAELTRALRGQDLDLVVWGESSVGADLAARPDLAARLASLSRAAGAGILVNVDARTTDAAGREGIFKRSVLVGPDGPTGDTYDKMRLVPFGEYIPARTALGWVTSMGKAAGEDRLRGTGQVVMTPPGEDAGGPRTGTVFGPLICFETAFPDMSRQLVRNGARVLVAQSSTSSFQGSWAPEQHASLAALRAAETGRPMVHATLTGESAAFGPEGERVGTPIGTERRGAEVYTAPLARGTTPYVRFGDWPVRGALAVLAVFGAVVGVRSPTRPSPAPRVPPARTAPADAADPGPS</sequence>
<dbReference type="Gene3D" id="3.60.110.10">
    <property type="entry name" value="Carbon-nitrogen hydrolase"/>
    <property type="match status" value="1"/>
</dbReference>
<dbReference type="PANTHER" id="PTHR38686:SF1">
    <property type="entry name" value="APOLIPOPROTEIN N-ACYLTRANSFERASE"/>
    <property type="match status" value="1"/>
</dbReference>
<protein>
    <recommendedName>
        <fullName evidence="8">Apolipoprotein N-acyltransferase</fullName>
        <shortName evidence="8">ALP N-acyltransferase</shortName>
        <ecNumber evidence="8">2.3.1.269</ecNumber>
    </recommendedName>
</protein>
<evidence type="ECO:0000256" key="8">
    <source>
        <dbReference type="HAMAP-Rule" id="MF_01148"/>
    </source>
</evidence>
<evidence type="ECO:0000256" key="9">
    <source>
        <dbReference type="SAM" id="MobiDB-lite"/>
    </source>
</evidence>
<comment type="similarity">
    <text evidence="8">Belongs to the CN hydrolase family. Apolipoprotein N-acyltransferase subfamily.</text>
</comment>
<keyword evidence="7 8" id="KW-0012">Acyltransferase</keyword>
<dbReference type="Pfam" id="PF00795">
    <property type="entry name" value="CN_hydrolase"/>
    <property type="match status" value="1"/>
</dbReference>
<evidence type="ECO:0000256" key="1">
    <source>
        <dbReference type="ARBA" id="ARBA00004651"/>
    </source>
</evidence>
<evidence type="ECO:0000256" key="3">
    <source>
        <dbReference type="ARBA" id="ARBA00022679"/>
    </source>
</evidence>
<feature type="transmembrane region" description="Helical" evidence="8">
    <location>
        <begin position="105"/>
        <end position="122"/>
    </location>
</feature>
<reference evidence="12" key="1">
    <citation type="journal article" date="2019" name="Int. J. Syst. Evol. Microbiol.">
        <title>The Global Catalogue of Microorganisms (GCM) 10K type strain sequencing project: providing services to taxonomists for standard genome sequencing and annotation.</title>
        <authorList>
            <consortium name="The Broad Institute Genomics Platform"/>
            <consortium name="The Broad Institute Genome Sequencing Center for Infectious Disease"/>
            <person name="Wu L."/>
            <person name="Ma J."/>
        </authorList>
    </citation>
    <scope>NUCLEOTIDE SEQUENCE [LARGE SCALE GENOMIC DNA]</scope>
    <source>
        <strain evidence="12">JCM 12696</strain>
    </source>
</reference>
<dbReference type="CDD" id="cd07571">
    <property type="entry name" value="ALP_N-acyl_transferase"/>
    <property type="match status" value="1"/>
</dbReference>
<evidence type="ECO:0000256" key="2">
    <source>
        <dbReference type="ARBA" id="ARBA00022475"/>
    </source>
</evidence>
<keyword evidence="2 8" id="KW-1003">Cell membrane</keyword>
<feature type="transmembrane region" description="Helical" evidence="8">
    <location>
        <begin position="260"/>
        <end position="280"/>
    </location>
</feature>
<evidence type="ECO:0000256" key="6">
    <source>
        <dbReference type="ARBA" id="ARBA00023136"/>
    </source>
</evidence>
<comment type="subcellular location">
    <subcellularLocation>
        <location evidence="1 8">Cell membrane</location>
        <topology evidence="1 8">Multi-pass membrane protein</topology>
    </subcellularLocation>
</comment>
<feature type="region of interest" description="Disordered" evidence="9">
    <location>
        <begin position="1"/>
        <end position="62"/>
    </location>
</feature>
<evidence type="ECO:0000256" key="7">
    <source>
        <dbReference type="ARBA" id="ARBA00023315"/>
    </source>
</evidence>
<feature type="transmembrane region" description="Helical" evidence="8">
    <location>
        <begin position="226"/>
        <end position="253"/>
    </location>
</feature>
<proteinExistence type="inferred from homology"/>
<feature type="transmembrane region" description="Helical" evidence="8">
    <location>
        <begin position="186"/>
        <end position="206"/>
    </location>
</feature>
<dbReference type="NCBIfam" id="TIGR00546">
    <property type="entry name" value="lnt"/>
    <property type="match status" value="1"/>
</dbReference>
<comment type="function">
    <text evidence="8">Catalyzes the phospholipid dependent N-acylation of the N-terminal cysteine of apolipoprotein, the last step in lipoprotein maturation.</text>
</comment>
<dbReference type="InterPro" id="IPR004563">
    <property type="entry name" value="Apolipo_AcylTrfase"/>
</dbReference>
<comment type="caution">
    <text evidence="11">The sequence shown here is derived from an EMBL/GenBank/DDBJ whole genome shotgun (WGS) entry which is preliminary data.</text>
</comment>